<dbReference type="InterPro" id="IPR039248">
    <property type="entry name" value="Ptase_RsbX"/>
</dbReference>
<dbReference type="InterPro" id="IPR036457">
    <property type="entry name" value="PPM-type-like_dom_sf"/>
</dbReference>
<feature type="domain" description="PPM-type phosphatase" evidence="2">
    <location>
        <begin position="138"/>
        <end position="324"/>
    </location>
</feature>
<sequence>MTGWVRAEDPSAVGAVRRKAVELAEAAGFDQVLIGQTAVAVSEAVSNLVKHATEGTVMVRPHPEAPATVELITVDRGPGMADVARALRDGYSTSGTLGIGLGAISRIASGYDVHSLPGKGTVLAMHFTAGRTPAPALRASGLTRPIGEETVCGDGFAIAELGSSTIVLVCDGLGHGHIAAQAAQRAVELFFDVRDQEPVAIVQRLHAGMNDTRGGAVAVARVEPDQVLFAGLGNVSGWVAHAEGRQGMVSVPGIAGHQGGRVRQYTYDLPRYATVVLHSDGLTERWDPTLLPGLFSRTPAVIAAGLMREAGSRRDDACVVTVRPGREAEGEGGRSGQGQEGARLGQQQENAKPGEGVRLGSPYGSLRLSPPNGSARHSPPPAPQGLERSATTQKSPLHDGTPRESTPQVSRPRKSALHESPLHDSTRRESAPRESALHESVPHESAPHVSAPDEGTPDQGTPHQGMPHENTRSRHGDG</sequence>
<comment type="caution">
    <text evidence="3">The sequence shown here is derived from an EMBL/GenBank/DDBJ whole genome shotgun (WGS) entry which is preliminary data.</text>
</comment>
<dbReference type="Pfam" id="PF13581">
    <property type="entry name" value="HATPase_c_2"/>
    <property type="match status" value="1"/>
</dbReference>
<dbReference type="InterPro" id="IPR001932">
    <property type="entry name" value="PPM-type_phosphatase-like_dom"/>
</dbReference>
<dbReference type="SUPFAM" id="SSF55874">
    <property type="entry name" value="ATPase domain of HSP90 chaperone/DNA topoisomerase II/histidine kinase"/>
    <property type="match status" value="1"/>
</dbReference>
<dbReference type="RefSeq" id="WP_344478191.1">
    <property type="nucleotide sequence ID" value="NZ_BAAAQX010000011.1"/>
</dbReference>
<dbReference type="Pfam" id="PF07228">
    <property type="entry name" value="SpoIIE"/>
    <property type="match status" value="1"/>
</dbReference>
<protein>
    <recommendedName>
        <fullName evidence="2">PPM-type phosphatase domain-containing protein</fullName>
    </recommendedName>
</protein>
<dbReference type="Gene3D" id="3.60.40.10">
    <property type="entry name" value="PPM-type phosphatase domain"/>
    <property type="match status" value="1"/>
</dbReference>
<dbReference type="Proteomes" id="UP001499843">
    <property type="component" value="Unassembled WGS sequence"/>
</dbReference>
<feature type="compositionally biased region" description="Basic and acidic residues" evidence="1">
    <location>
        <begin position="416"/>
        <end position="446"/>
    </location>
</feature>
<dbReference type="SUPFAM" id="SSF81606">
    <property type="entry name" value="PP2C-like"/>
    <property type="match status" value="1"/>
</dbReference>
<dbReference type="SMART" id="SM00331">
    <property type="entry name" value="PP2C_SIG"/>
    <property type="match status" value="1"/>
</dbReference>
<evidence type="ECO:0000256" key="1">
    <source>
        <dbReference type="SAM" id="MobiDB-lite"/>
    </source>
</evidence>
<dbReference type="EMBL" id="BAAAQX010000011">
    <property type="protein sequence ID" value="GAA2209255.1"/>
    <property type="molecule type" value="Genomic_DNA"/>
</dbReference>
<proteinExistence type="predicted"/>
<feature type="region of interest" description="Disordered" evidence="1">
    <location>
        <begin position="324"/>
        <end position="478"/>
    </location>
</feature>
<organism evidence="3 4">
    <name type="scientific">Nonomuraea monospora</name>
    <dbReference type="NCBI Taxonomy" id="568818"/>
    <lineage>
        <taxon>Bacteria</taxon>
        <taxon>Bacillati</taxon>
        <taxon>Actinomycetota</taxon>
        <taxon>Actinomycetes</taxon>
        <taxon>Streptosporangiales</taxon>
        <taxon>Streptosporangiaceae</taxon>
        <taxon>Nonomuraea</taxon>
    </lineage>
</organism>
<feature type="compositionally biased region" description="Basic and acidic residues" evidence="1">
    <location>
        <begin position="469"/>
        <end position="478"/>
    </location>
</feature>
<dbReference type="InterPro" id="IPR003594">
    <property type="entry name" value="HATPase_dom"/>
</dbReference>
<keyword evidence="4" id="KW-1185">Reference proteome</keyword>
<gene>
    <name evidence="3" type="ORF">GCM10009850_047130</name>
</gene>
<evidence type="ECO:0000259" key="2">
    <source>
        <dbReference type="SMART" id="SM00331"/>
    </source>
</evidence>
<accession>A0ABN3CII2</accession>
<dbReference type="CDD" id="cd16934">
    <property type="entry name" value="HATPase_RsbT-like"/>
    <property type="match status" value="1"/>
</dbReference>
<dbReference type="PANTHER" id="PTHR35801">
    <property type="entry name" value="PHOSPHOSERINE PHOSPHATASE RSBX"/>
    <property type="match status" value="1"/>
</dbReference>
<evidence type="ECO:0000313" key="4">
    <source>
        <dbReference type="Proteomes" id="UP001499843"/>
    </source>
</evidence>
<dbReference type="InterPro" id="IPR036890">
    <property type="entry name" value="HATPase_C_sf"/>
</dbReference>
<name>A0ABN3CII2_9ACTN</name>
<dbReference type="Gene3D" id="3.30.565.10">
    <property type="entry name" value="Histidine kinase-like ATPase, C-terminal domain"/>
    <property type="match status" value="1"/>
</dbReference>
<dbReference type="PANTHER" id="PTHR35801:SF1">
    <property type="entry name" value="PHOSPHOSERINE PHOSPHATASE RSBX"/>
    <property type="match status" value="1"/>
</dbReference>
<evidence type="ECO:0000313" key="3">
    <source>
        <dbReference type="EMBL" id="GAA2209255.1"/>
    </source>
</evidence>
<reference evidence="3 4" key="1">
    <citation type="journal article" date="2019" name="Int. J. Syst. Evol. Microbiol.">
        <title>The Global Catalogue of Microorganisms (GCM) 10K type strain sequencing project: providing services to taxonomists for standard genome sequencing and annotation.</title>
        <authorList>
            <consortium name="The Broad Institute Genomics Platform"/>
            <consortium name="The Broad Institute Genome Sequencing Center for Infectious Disease"/>
            <person name="Wu L."/>
            <person name="Ma J."/>
        </authorList>
    </citation>
    <scope>NUCLEOTIDE SEQUENCE [LARGE SCALE GENOMIC DNA]</scope>
    <source>
        <strain evidence="3 4">JCM 16114</strain>
    </source>
</reference>